<dbReference type="SUPFAM" id="SSF52768">
    <property type="entry name" value="Arginase/deacetylase"/>
    <property type="match status" value="1"/>
</dbReference>
<dbReference type="UniPathway" id="UPA00040"/>
<dbReference type="GO" id="GO:0045150">
    <property type="term" value="P:acetoin catabolic process"/>
    <property type="evidence" value="ECO:0007669"/>
    <property type="project" value="UniProtKB-UniPathway"/>
</dbReference>
<evidence type="ECO:0000256" key="1">
    <source>
        <dbReference type="ARBA" id="ARBA00005101"/>
    </source>
</evidence>
<dbReference type="Proteomes" id="UP000295023">
    <property type="component" value="Unassembled WGS sequence"/>
</dbReference>
<dbReference type="PANTHER" id="PTHR10625:SF10">
    <property type="entry name" value="HISTONE DEACETYLASE HDAC1"/>
    <property type="match status" value="1"/>
</dbReference>
<dbReference type="EMBL" id="SKBM01000001">
    <property type="protein sequence ID" value="TCZ66735.1"/>
    <property type="molecule type" value="Genomic_DNA"/>
</dbReference>
<dbReference type="Gene3D" id="3.40.800.20">
    <property type="entry name" value="Histone deacetylase domain"/>
    <property type="match status" value="1"/>
</dbReference>
<dbReference type="InterPro" id="IPR000286">
    <property type="entry name" value="HDACs"/>
</dbReference>
<dbReference type="InterPro" id="IPR003085">
    <property type="entry name" value="AcuC"/>
</dbReference>
<dbReference type="InterPro" id="IPR023801">
    <property type="entry name" value="His_deacetylse_dom"/>
</dbReference>
<dbReference type="PRINTS" id="PR01270">
    <property type="entry name" value="HDASUPER"/>
</dbReference>
<proteinExistence type="inferred from homology"/>
<keyword evidence="4" id="KW-0006">Acetoin catabolism</keyword>
<gene>
    <name evidence="7" type="ORF">EXY23_01090</name>
</gene>
<evidence type="ECO:0000256" key="2">
    <source>
        <dbReference type="ARBA" id="ARBA00005947"/>
    </source>
</evidence>
<evidence type="ECO:0000313" key="8">
    <source>
        <dbReference type="Proteomes" id="UP000295023"/>
    </source>
</evidence>
<evidence type="ECO:0000313" key="7">
    <source>
        <dbReference type="EMBL" id="TCZ66735.1"/>
    </source>
</evidence>
<dbReference type="InterPro" id="IPR023696">
    <property type="entry name" value="Ureohydrolase_dom_sf"/>
</dbReference>
<organism evidence="7 8">
    <name type="scientific">Roseicella aquatilis</name>
    <dbReference type="NCBI Taxonomy" id="2527868"/>
    <lineage>
        <taxon>Bacteria</taxon>
        <taxon>Pseudomonadati</taxon>
        <taxon>Pseudomonadota</taxon>
        <taxon>Alphaproteobacteria</taxon>
        <taxon>Acetobacterales</taxon>
        <taxon>Roseomonadaceae</taxon>
        <taxon>Roseicella</taxon>
    </lineage>
</organism>
<accession>A0A4R4DVY3</accession>
<comment type="caution">
    <text evidence="7">The sequence shown here is derived from an EMBL/GenBank/DDBJ whole genome shotgun (WGS) entry which is preliminary data.</text>
</comment>
<feature type="region of interest" description="Disordered" evidence="5">
    <location>
        <begin position="373"/>
        <end position="393"/>
    </location>
</feature>
<dbReference type="AlphaFoldDB" id="A0A4R4DVY3"/>
<keyword evidence="8" id="KW-1185">Reference proteome</keyword>
<evidence type="ECO:0000256" key="5">
    <source>
        <dbReference type="SAM" id="MobiDB-lite"/>
    </source>
</evidence>
<protein>
    <recommendedName>
        <fullName evidence="3">Acetoin utilization protein AcuC</fullName>
    </recommendedName>
</protein>
<evidence type="ECO:0000259" key="6">
    <source>
        <dbReference type="Pfam" id="PF00850"/>
    </source>
</evidence>
<reference evidence="7 8" key="1">
    <citation type="submission" date="2019-03" db="EMBL/GenBank/DDBJ databases">
        <title>Paracraurococcus aquatilis NE82 genome sequence.</title>
        <authorList>
            <person name="Zhao Y."/>
            <person name="Du Z."/>
        </authorList>
    </citation>
    <scope>NUCLEOTIDE SEQUENCE [LARGE SCALE GENOMIC DNA]</scope>
    <source>
        <strain evidence="7 8">NE82</strain>
    </source>
</reference>
<evidence type="ECO:0000256" key="4">
    <source>
        <dbReference type="ARBA" id="ARBA00022627"/>
    </source>
</evidence>
<dbReference type="GO" id="GO:0040029">
    <property type="term" value="P:epigenetic regulation of gene expression"/>
    <property type="evidence" value="ECO:0007669"/>
    <property type="project" value="TreeGrafter"/>
</dbReference>
<dbReference type="InterPro" id="IPR037138">
    <property type="entry name" value="His_deacetylse_dom_sf"/>
</dbReference>
<feature type="domain" description="Histone deacetylase" evidence="6">
    <location>
        <begin position="26"/>
        <end position="309"/>
    </location>
</feature>
<name>A0A4R4DVY3_9PROT</name>
<dbReference type="OrthoDB" id="9808367at2"/>
<dbReference type="PANTHER" id="PTHR10625">
    <property type="entry name" value="HISTONE DEACETYLASE HDAC1-RELATED"/>
    <property type="match status" value="1"/>
</dbReference>
<evidence type="ECO:0000256" key="3">
    <source>
        <dbReference type="ARBA" id="ARBA00020218"/>
    </source>
</evidence>
<dbReference type="RefSeq" id="WP_132283704.1">
    <property type="nucleotide sequence ID" value="NZ_SKBM01000001.1"/>
</dbReference>
<dbReference type="Pfam" id="PF00850">
    <property type="entry name" value="Hist_deacetyl"/>
    <property type="match status" value="1"/>
</dbReference>
<dbReference type="GO" id="GO:0004407">
    <property type="term" value="F:histone deacetylase activity"/>
    <property type="evidence" value="ECO:0007669"/>
    <property type="project" value="TreeGrafter"/>
</dbReference>
<comment type="similarity">
    <text evidence="2">Belongs to the histone deacetylase family.</text>
</comment>
<sequence>MLPNPRLRPVLIGSEIYRHSSYGPKHPLAIPRVSTALDLITALGWLPEGGWVPAPMATPGDLARFHHPDYVAALLRAEATRQADPADRARFHIGAHGNPVYREVFSRPATSAGGCMLAARLTAAGGVVHCPGGGTHHGRPDRASGFCYLNDPVLGLLTWLDQGLDNILYLDIDAHHGDGVQDAFHHDPRVFTLSVHEDGRWPFTGGVDDRAGGHARNLPVPAGLNDSEMLWLLHQAILPIVRHLRPQAIMLQCGADALEEDPLSRLSLSNNAHWGVVRALMGEAPRLVVLGGGGYNPWSVGRCWAGIWGVLNGHAIPERLPAEAERVLRALAFDRAAGRNPPEHWFTTLRDAPRPGVVRATVQRVAAAAVRDLPARREAAHPPGSAPDIIAAR</sequence>
<comment type="pathway">
    <text evidence="1">Ketone degradation; acetoin degradation.</text>
</comment>
<dbReference type="CDD" id="cd09994">
    <property type="entry name" value="HDAC_AcuC_like"/>
    <property type="match status" value="1"/>
</dbReference>